<evidence type="ECO:0000313" key="1">
    <source>
        <dbReference type="EMBL" id="CAB4144766.1"/>
    </source>
</evidence>
<protein>
    <submittedName>
        <fullName evidence="1">Uncharacterized protein</fullName>
    </submittedName>
</protein>
<proteinExistence type="predicted"/>
<dbReference type="EMBL" id="LR797153">
    <property type="protein sequence ID" value="CAB4189946.1"/>
    <property type="molecule type" value="Genomic_DNA"/>
</dbReference>
<name>A0A6J5MI60_9CAUD</name>
<sequence>MPRIFTETTRFAITTEGPDGPVVMRGHLTCSGPTKRIVVNGKDRYFTRDYSGCPWEETKAGRIKDVPPERDPFWRAFYSWTRQGEQMDGDLCLWDVMPPRRLKRLDRRNSLLVHEPPGWMDVDGEVWE</sequence>
<organism evidence="1">
    <name type="scientific">uncultured Caudovirales phage</name>
    <dbReference type="NCBI Taxonomy" id="2100421"/>
    <lineage>
        <taxon>Viruses</taxon>
        <taxon>Duplodnaviria</taxon>
        <taxon>Heunggongvirae</taxon>
        <taxon>Uroviricota</taxon>
        <taxon>Caudoviricetes</taxon>
        <taxon>Peduoviridae</taxon>
        <taxon>Maltschvirus</taxon>
        <taxon>Maltschvirus maltsch</taxon>
    </lineage>
</organism>
<gene>
    <name evidence="2" type="ORF">UFOVP1200_25</name>
    <name evidence="1" type="ORF">UFOVP469_52</name>
</gene>
<reference evidence="1" key="1">
    <citation type="submission" date="2020-04" db="EMBL/GenBank/DDBJ databases">
        <authorList>
            <person name="Chiriac C."/>
            <person name="Salcher M."/>
            <person name="Ghai R."/>
            <person name="Kavagutti S V."/>
        </authorList>
    </citation>
    <scope>NUCLEOTIDE SEQUENCE</scope>
</reference>
<accession>A0A6J5MI60</accession>
<dbReference type="EMBL" id="LR796428">
    <property type="protein sequence ID" value="CAB4144766.1"/>
    <property type="molecule type" value="Genomic_DNA"/>
</dbReference>
<evidence type="ECO:0000313" key="2">
    <source>
        <dbReference type="EMBL" id="CAB4189946.1"/>
    </source>
</evidence>